<sequence>MKPLQIASAVILLLCLLSAVNATPGKVYINGECIDCNKPDDDKNIIMGPGKKSGSMSYTLTSGAMAFGILYHLFSLIHI</sequence>
<keyword evidence="4" id="KW-0399">Innate immunity</keyword>
<comment type="similarity">
    <text evidence="2">Belongs to the bomanin family.</text>
</comment>
<dbReference type="GO" id="GO:0005576">
    <property type="term" value="C:extracellular region"/>
    <property type="evidence" value="ECO:0007669"/>
    <property type="project" value="UniProtKB-SubCell"/>
</dbReference>
<proteinExistence type="inferred from homology"/>
<dbReference type="RefSeq" id="XP_017024979.1">
    <property type="nucleotide sequence ID" value="XM_017169490.2"/>
</dbReference>
<dbReference type="InterPro" id="IPR013172">
    <property type="entry name" value="Bomanin"/>
</dbReference>
<keyword evidence="6" id="KW-0391">Immunity</keyword>
<evidence type="ECO:0000256" key="1">
    <source>
        <dbReference type="ARBA" id="ARBA00004613"/>
    </source>
</evidence>
<dbReference type="AlphaFoldDB" id="A0A6P4INC0"/>
<protein>
    <submittedName>
        <fullName evidence="10">Bomanin Tailed 2</fullName>
    </submittedName>
</protein>
<keyword evidence="3" id="KW-0964">Secreted</keyword>
<dbReference type="OrthoDB" id="7852019at2759"/>
<keyword evidence="9" id="KW-1185">Reference proteome</keyword>
<feature type="signal peptide" evidence="8">
    <location>
        <begin position="1"/>
        <end position="22"/>
    </location>
</feature>
<feature type="chain" id="PRO_5027997264" evidence="8">
    <location>
        <begin position="23"/>
        <end position="79"/>
    </location>
</feature>
<evidence type="ECO:0000256" key="5">
    <source>
        <dbReference type="ARBA" id="ARBA00022729"/>
    </source>
</evidence>
<keyword evidence="5 8" id="KW-0732">Signal</keyword>
<evidence type="ECO:0000256" key="3">
    <source>
        <dbReference type="ARBA" id="ARBA00022525"/>
    </source>
</evidence>
<comment type="subcellular location">
    <subcellularLocation>
        <location evidence="1">Secreted</location>
    </subcellularLocation>
</comment>
<keyword evidence="7" id="KW-1015">Disulfide bond</keyword>
<evidence type="ECO:0000256" key="4">
    <source>
        <dbReference type="ARBA" id="ARBA00022588"/>
    </source>
</evidence>
<reference evidence="9" key="1">
    <citation type="submission" date="2025-05" db="UniProtKB">
        <authorList>
            <consortium name="RefSeq"/>
        </authorList>
    </citation>
    <scope>NUCLEOTIDE SEQUENCE [LARGE SCALE GENOMIC DNA]</scope>
    <source>
        <strain evidence="9">14028-0561.14</strain>
    </source>
</reference>
<dbReference type="Pfam" id="PF08194">
    <property type="entry name" value="DIM"/>
    <property type="match status" value="1"/>
</dbReference>
<accession>A0A6P4INC0</accession>
<evidence type="ECO:0000313" key="10">
    <source>
        <dbReference type="RefSeq" id="XP_017024979.1"/>
    </source>
</evidence>
<name>A0A6P4INC0_DROKI</name>
<evidence type="ECO:0000313" key="9">
    <source>
        <dbReference type="Proteomes" id="UP001652661"/>
    </source>
</evidence>
<reference evidence="10" key="2">
    <citation type="submission" date="2025-08" db="UniProtKB">
        <authorList>
            <consortium name="RefSeq"/>
        </authorList>
    </citation>
    <scope>IDENTIFICATION</scope>
    <source>
        <strain evidence="10">14028-0561.14</strain>
        <tissue evidence="10">Whole fly</tissue>
    </source>
</reference>
<evidence type="ECO:0000256" key="7">
    <source>
        <dbReference type="ARBA" id="ARBA00023157"/>
    </source>
</evidence>
<dbReference type="GO" id="GO:0045087">
    <property type="term" value="P:innate immune response"/>
    <property type="evidence" value="ECO:0007669"/>
    <property type="project" value="UniProtKB-KW"/>
</dbReference>
<evidence type="ECO:0000256" key="2">
    <source>
        <dbReference type="ARBA" id="ARBA00005379"/>
    </source>
</evidence>
<dbReference type="Proteomes" id="UP001652661">
    <property type="component" value="Chromosome 2R"/>
</dbReference>
<gene>
    <name evidence="10" type="primary">BomT2</name>
</gene>
<evidence type="ECO:0000256" key="6">
    <source>
        <dbReference type="ARBA" id="ARBA00022859"/>
    </source>
</evidence>
<evidence type="ECO:0000256" key="8">
    <source>
        <dbReference type="SAM" id="SignalP"/>
    </source>
</evidence>
<organism evidence="9 10">
    <name type="scientific">Drosophila kikkawai</name>
    <name type="common">Fruit fly</name>
    <dbReference type="NCBI Taxonomy" id="30033"/>
    <lineage>
        <taxon>Eukaryota</taxon>
        <taxon>Metazoa</taxon>
        <taxon>Ecdysozoa</taxon>
        <taxon>Arthropoda</taxon>
        <taxon>Hexapoda</taxon>
        <taxon>Insecta</taxon>
        <taxon>Pterygota</taxon>
        <taxon>Neoptera</taxon>
        <taxon>Endopterygota</taxon>
        <taxon>Diptera</taxon>
        <taxon>Brachycera</taxon>
        <taxon>Muscomorpha</taxon>
        <taxon>Ephydroidea</taxon>
        <taxon>Drosophilidae</taxon>
        <taxon>Drosophila</taxon>
        <taxon>Sophophora</taxon>
    </lineage>
</organism>